<comment type="caution">
    <text evidence="2">The sequence shown here is derived from an EMBL/GenBank/DDBJ whole genome shotgun (WGS) entry which is preliminary data.</text>
</comment>
<dbReference type="Gene3D" id="3.40.50.12780">
    <property type="entry name" value="N-terminal domain of ligase-like"/>
    <property type="match status" value="1"/>
</dbReference>
<evidence type="ECO:0000313" key="3">
    <source>
        <dbReference type="Proteomes" id="UP001454036"/>
    </source>
</evidence>
<protein>
    <submittedName>
        <fullName evidence="2">Ligase</fullName>
    </submittedName>
</protein>
<sequence length="334" mass="38242">MEKIRRKYNHYEHVYLYNFDYLISKLRNMIRGYKHTEAAPLLDKIVFNKVKEGLGGNLRLILSGAAPLSSSVETFLRVVTCANVVQGYGLTETCAGSFCARPDELSMIGTVGPPLPIIDVCLESVPDMEYDALAKIPRGEICIRGKGLFSGYYKREDLTKEVLVDGWFHTGDIGEWQPDGSMKIIDRKKNIFKLSQGEYVSVENLEATYGLSFCIDAIWIYGNSFESFLVAVINPNVESLKKWAEFNGLSGDIYKLCGKPEVKAWILEELKRMAKEKKLRGFEFIKAIHLDPRPFDMERNLLTPTYKKKRDQFLKYYQEVIEDLYESARSSCRT</sequence>
<dbReference type="GO" id="GO:0004467">
    <property type="term" value="F:long-chain fatty acid-CoA ligase activity"/>
    <property type="evidence" value="ECO:0007669"/>
    <property type="project" value="TreeGrafter"/>
</dbReference>
<dbReference type="InterPro" id="IPR000873">
    <property type="entry name" value="AMP-dep_synth/lig_dom"/>
</dbReference>
<name>A0AAV3Q0Z9_LITER</name>
<dbReference type="InterPro" id="IPR042099">
    <property type="entry name" value="ANL_N_sf"/>
</dbReference>
<dbReference type="SUPFAM" id="SSF56801">
    <property type="entry name" value="Acetyl-CoA synthetase-like"/>
    <property type="match status" value="1"/>
</dbReference>
<dbReference type="AlphaFoldDB" id="A0AAV3Q0Z9"/>
<keyword evidence="2" id="KW-0436">Ligase</keyword>
<evidence type="ECO:0000313" key="2">
    <source>
        <dbReference type="EMBL" id="GAA0156872.1"/>
    </source>
</evidence>
<dbReference type="GO" id="GO:0016020">
    <property type="term" value="C:membrane"/>
    <property type="evidence" value="ECO:0007669"/>
    <property type="project" value="TreeGrafter"/>
</dbReference>
<reference evidence="2 3" key="1">
    <citation type="submission" date="2024-01" db="EMBL/GenBank/DDBJ databases">
        <title>The complete chloroplast genome sequence of Lithospermum erythrorhizon: insights into the phylogenetic relationship among Boraginaceae species and the maternal lineages of purple gromwells.</title>
        <authorList>
            <person name="Okada T."/>
            <person name="Watanabe K."/>
        </authorList>
    </citation>
    <scope>NUCLEOTIDE SEQUENCE [LARGE SCALE GENOMIC DNA]</scope>
</reference>
<dbReference type="Pfam" id="PF00501">
    <property type="entry name" value="AMP-binding"/>
    <property type="match status" value="1"/>
</dbReference>
<feature type="domain" description="AMP-dependent synthetase/ligase" evidence="1">
    <location>
        <begin position="50"/>
        <end position="153"/>
    </location>
</feature>
<proteinExistence type="predicted"/>
<accession>A0AAV3Q0Z9</accession>
<dbReference type="PANTHER" id="PTHR43272">
    <property type="entry name" value="LONG-CHAIN-FATTY-ACID--COA LIGASE"/>
    <property type="match status" value="1"/>
</dbReference>
<dbReference type="PANTHER" id="PTHR43272:SF87">
    <property type="entry name" value="LONG-CHAIN-FATTY-ACID--COA LIGASE"/>
    <property type="match status" value="1"/>
</dbReference>
<gene>
    <name evidence="2" type="ORF">LIER_38362</name>
</gene>
<dbReference type="EMBL" id="BAABME010019340">
    <property type="protein sequence ID" value="GAA0156872.1"/>
    <property type="molecule type" value="Genomic_DNA"/>
</dbReference>
<dbReference type="GO" id="GO:0005783">
    <property type="term" value="C:endoplasmic reticulum"/>
    <property type="evidence" value="ECO:0007669"/>
    <property type="project" value="TreeGrafter"/>
</dbReference>
<evidence type="ECO:0000259" key="1">
    <source>
        <dbReference type="Pfam" id="PF00501"/>
    </source>
</evidence>
<dbReference type="Proteomes" id="UP001454036">
    <property type="component" value="Unassembled WGS sequence"/>
</dbReference>
<keyword evidence="3" id="KW-1185">Reference proteome</keyword>
<organism evidence="2 3">
    <name type="scientific">Lithospermum erythrorhizon</name>
    <name type="common">Purple gromwell</name>
    <name type="synonym">Lithospermum officinale var. erythrorhizon</name>
    <dbReference type="NCBI Taxonomy" id="34254"/>
    <lineage>
        <taxon>Eukaryota</taxon>
        <taxon>Viridiplantae</taxon>
        <taxon>Streptophyta</taxon>
        <taxon>Embryophyta</taxon>
        <taxon>Tracheophyta</taxon>
        <taxon>Spermatophyta</taxon>
        <taxon>Magnoliopsida</taxon>
        <taxon>eudicotyledons</taxon>
        <taxon>Gunneridae</taxon>
        <taxon>Pentapetalae</taxon>
        <taxon>asterids</taxon>
        <taxon>lamiids</taxon>
        <taxon>Boraginales</taxon>
        <taxon>Boraginaceae</taxon>
        <taxon>Boraginoideae</taxon>
        <taxon>Lithospermeae</taxon>
        <taxon>Lithospermum</taxon>
    </lineage>
</organism>